<evidence type="ECO:0000256" key="2">
    <source>
        <dbReference type="ARBA" id="ARBA00007067"/>
    </source>
</evidence>
<dbReference type="NCBIfam" id="TIGR03012">
    <property type="entry name" value="sulf_tusD_dsrE"/>
    <property type="match status" value="1"/>
</dbReference>
<dbReference type="GO" id="GO:0097163">
    <property type="term" value="F:sulfur carrier activity"/>
    <property type="evidence" value="ECO:0007669"/>
    <property type="project" value="TreeGrafter"/>
</dbReference>
<reference evidence="5" key="1">
    <citation type="submission" date="2020-06" db="EMBL/GenBank/DDBJ databases">
        <authorList>
            <person name="Dong N."/>
        </authorList>
    </citation>
    <scope>NUCLEOTIDE SEQUENCE</scope>
    <source>
        <strain evidence="5">DF46-2-2</strain>
    </source>
</reference>
<sequence>MKFTLMVTGSAQSAGSRRALKFAQALLEAGYELTRVFFYQQGVTNASLQLVIAQDEANTAAQWQALVQQYQLDAVVCIAAGLRRGVLDQAEAQRYQIMSHNLAPGFELLGLGQLHEALQSSDRLLSFGEY</sequence>
<comment type="similarity">
    <text evidence="2">Belongs to the DsrE/TusD family.</text>
</comment>
<comment type="caution">
    <text evidence="5">The sequence shown here is derived from an EMBL/GenBank/DDBJ whole genome shotgun (WGS) entry which is preliminary data.</text>
</comment>
<dbReference type="NCBIfam" id="NF001237">
    <property type="entry name" value="PRK00207.1"/>
    <property type="match status" value="1"/>
</dbReference>
<accession>A0AAW7DVN0</accession>
<dbReference type="InterPro" id="IPR027396">
    <property type="entry name" value="DsrEFH-like"/>
</dbReference>
<dbReference type="RefSeq" id="WP_286594313.1">
    <property type="nucleotide sequence ID" value="NZ_JACANB010000007.1"/>
</dbReference>
<dbReference type="Proteomes" id="UP001173465">
    <property type="component" value="Unassembled WGS sequence"/>
</dbReference>
<evidence type="ECO:0000256" key="3">
    <source>
        <dbReference type="ARBA" id="ARBA00022490"/>
    </source>
</evidence>
<dbReference type="GO" id="GO:1990228">
    <property type="term" value="C:sulfurtransferase complex"/>
    <property type="evidence" value="ECO:0007669"/>
    <property type="project" value="TreeGrafter"/>
</dbReference>
<gene>
    <name evidence="5" type="primary">tusD</name>
    <name evidence="5" type="ORF">HX099_10310</name>
</gene>
<evidence type="ECO:0000313" key="6">
    <source>
        <dbReference type="Proteomes" id="UP001173465"/>
    </source>
</evidence>
<dbReference type="InterPro" id="IPR017463">
    <property type="entry name" value="Sulphur_relay_TusD/DsrE"/>
</dbReference>
<keyword evidence="3" id="KW-0963">Cytoplasm</keyword>
<dbReference type="GO" id="GO:0002143">
    <property type="term" value="P:tRNA wobble position uridine thiolation"/>
    <property type="evidence" value="ECO:0007669"/>
    <property type="project" value="TreeGrafter"/>
</dbReference>
<dbReference type="PANTHER" id="PTHR34874:SF3">
    <property type="entry name" value="SULFURTRANSFERASE TUSD"/>
    <property type="match status" value="1"/>
</dbReference>
<proteinExistence type="inferred from homology"/>
<protein>
    <submittedName>
        <fullName evidence="5">Sulfurtransferase complex subunit TusD</fullName>
        <ecNumber evidence="5">2.8.1.-</ecNumber>
    </submittedName>
</protein>
<dbReference type="SUPFAM" id="SSF75169">
    <property type="entry name" value="DsrEFH-like"/>
    <property type="match status" value="1"/>
</dbReference>
<dbReference type="EMBL" id="JACANB010000007">
    <property type="protein sequence ID" value="MDM1697048.1"/>
    <property type="molecule type" value="Genomic_DNA"/>
</dbReference>
<evidence type="ECO:0000256" key="4">
    <source>
        <dbReference type="ARBA" id="ARBA00022679"/>
    </source>
</evidence>
<comment type="subcellular location">
    <subcellularLocation>
        <location evidence="1">Cytoplasm</location>
    </subcellularLocation>
</comment>
<dbReference type="AlphaFoldDB" id="A0AAW7DVN0"/>
<evidence type="ECO:0000256" key="1">
    <source>
        <dbReference type="ARBA" id="ARBA00004496"/>
    </source>
</evidence>
<evidence type="ECO:0000313" key="5">
    <source>
        <dbReference type="EMBL" id="MDM1697048.1"/>
    </source>
</evidence>
<name>A0AAW7DVN0_9GAMM</name>
<dbReference type="FunFam" id="3.40.1260.10:FF:000001">
    <property type="entry name" value="Sulfurtransferase TusD"/>
    <property type="match status" value="1"/>
</dbReference>
<dbReference type="GO" id="GO:0016783">
    <property type="term" value="F:sulfurtransferase activity"/>
    <property type="evidence" value="ECO:0007669"/>
    <property type="project" value="InterPro"/>
</dbReference>
<dbReference type="Gene3D" id="3.40.1260.10">
    <property type="entry name" value="DsrEFH-like"/>
    <property type="match status" value="1"/>
</dbReference>
<dbReference type="PANTHER" id="PTHR34874">
    <property type="entry name" value="PROTEIN YCHN"/>
    <property type="match status" value="1"/>
</dbReference>
<dbReference type="InterPro" id="IPR003787">
    <property type="entry name" value="Sulphur_relay_DsrE/F-like"/>
</dbReference>
<keyword evidence="4 5" id="KW-0808">Transferase</keyword>
<dbReference type="EC" id="2.8.1.-" evidence="5"/>
<organism evidence="5 6">
    <name type="scientific">Thiopseudomonas alkaliphila</name>
    <dbReference type="NCBI Taxonomy" id="1697053"/>
    <lineage>
        <taxon>Bacteria</taxon>
        <taxon>Pseudomonadati</taxon>
        <taxon>Pseudomonadota</taxon>
        <taxon>Gammaproteobacteria</taxon>
        <taxon>Pseudomonadales</taxon>
        <taxon>Pseudomonadaceae</taxon>
        <taxon>Thiopseudomonas</taxon>
    </lineage>
</organism>
<dbReference type="Pfam" id="PF02635">
    <property type="entry name" value="DsrE"/>
    <property type="match status" value="1"/>
</dbReference>
<reference evidence="5" key="2">
    <citation type="journal article" date="2022" name="Sci. Total Environ.">
        <title>Prevalence, transmission, and molecular epidemiology of tet(X)-positive bacteria among humans, animals, and environmental niches in China: An epidemiological, and genomic-based study.</title>
        <authorList>
            <person name="Dong N."/>
            <person name="Zeng Y."/>
            <person name="Cai C."/>
            <person name="Sun C."/>
            <person name="Lu J."/>
            <person name="Liu C."/>
            <person name="Zhou H."/>
            <person name="Sun Q."/>
            <person name="Shu L."/>
            <person name="Wang H."/>
            <person name="Wang Y."/>
            <person name="Wang S."/>
            <person name="Wu C."/>
            <person name="Chan E.W."/>
            <person name="Chen G."/>
            <person name="Shen Z."/>
            <person name="Chen S."/>
            <person name="Zhang R."/>
        </authorList>
    </citation>
    <scope>NUCLEOTIDE SEQUENCE</scope>
    <source>
        <strain evidence="5">DF46-2-2</strain>
    </source>
</reference>